<name>A0A8J5IDI7_ZINOF</name>
<dbReference type="Gene3D" id="3.40.50.300">
    <property type="entry name" value="P-loop containing nucleotide triphosphate hydrolases"/>
    <property type="match status" value="1"/>
</dbReference>
<organism evidence="3 4">
    <name type="scientific">Zingiber officinale</name>
    <name type="common">Ginger</name>
    <name type="synonym">Amomum zingiber</name>
    <dbReference type="NCBI Taxonomy" id="94328"/>
    <lineage>
        <taxon>Eukaryota</taxon>
        <taxon>Viridiplantae</taxon>
        <taxon>Streptophyta</taxon>
        <taxon>Embryophyta</taxon>
        <taxon>Tracheophyta</taxon>
        <taxon>Spermatophyta</taxon>
        <taxon>Magnoliopsida</taxon>
        <taxon>Liliopsida</taxon>
        <taxon>Zingiberales</taxon>
        <taxon>Zingiberaceae</taxon>
        <taxon>Zingiber</taxon>
    </lineage>
</organism>
<dbReference type="InterPro" id="IPR027417">
    <property type="entry name" value="P-loop_NTPase"/>
</dbReference>
<dbReference type="GO" id="GO:0005739">
    <property type="term" value="C:mitochondrion"/>
    <property type="evidence" value="ECO:0007669"/>
    <property type="project" value="TreeGrafter"/>
</dbReference>
<dbReference type="PANTHER" id="PTHR42684">
    <property type="entry name" value="ADENOSYLMETHIONINE-8-AMINO-7-OXONONANOATE AMINOTRANSFERASE"/>
    <property type="match status" value="1"/>
</dbReference>
<keyword evidence="1" id="KW-0032">Aminotransferase</keyword>
<dbReference type="Gene3D" id="3.90.1150.10">
    <property type="entry name" value="Aspartate Aminotransferase, domain 1"/>
    <property type="match status" value="1"/>
</dbReference>
<reference evidence="3 4" key="1">
    <citation type="submission" date="2020-08" db="EMBL/GenBank/DDBJ databases">
        <title>Plant Genome Project.</title>
        <authorList>
            <person name="Zhang R.-G."/>
        </authorList>
    </citation>
    <scope>NUCLEOTIDE SEQUENCE [LARGE SCALE GENOMIC DNA]</scope>
    <source>
        <tissue evidence="3">Rhizome</tissue>
    </source>
</reference>
<dbReference type="GO" id="GO:0009102">
    <property type="term" value="P:biotin biosynthetic process"/>
    <property type="evidence" value="ECO:0007669"/>
    <property type="project" value="TreeGrafter"/>
</dbReference>
<dbReference type="Gene3D" id="3.40.640.10">
    <property type="entry name" value="Type I PLP-dependent aspartate aminotransferase-like (Major domain)"/>
    <property type="match status" value="1"/>
</dbReference>
<dbReference type="Pfam" id="PF13500">
    <property type="entry name" value="AAA_26"/>
    <property type="match status" value="1"/>
</dbReference>
<keyword evidence="4" id="KW-1185">Reference proteome</keyword>
<dbReference type="InterPro" id="IPR015424">
    <property type="entry name" value="PyrdxlP-dep_Trfase"/>
</dbReference>
<evidence type="ECO:0000313" key="3">
    <source>
        <dbReference type="EMBL" id="KAG6532159.1"/>
    </source>
</evidence>
<sequence length="548" mass="60585">MAPLLRSRGLLLRRPFHLLLPRLYGSVSPEGGIDLMNPTYVVWGSNTGVGKTLVSAGLAASVLSQSSHGPSSFLYLKPVQTGFPVDSDSRFVSRKVSALFRRLHGNFPTGLLVSDHVLNASSAAAAELLGGRLDKREETEGRDEAGSGGLCAYEETRIGKEELEEGDFRLVCKTLFGWKEAISPHLAVQREGMLVEDSSLRKLLGKCLRLSLQGGGDGSRERVWRVIETAGGVASPGPSGTLQCDLYRPFRFPSILVGDGRLGGISGTIAAYECLTLRGYDVAAIILEDHGFSNEVRLQSYLRNRLPVLMLPPIPQDPINDLLDWFYESGKVFSSLQEVLVSAHLKRIQRLHDMPRKAGNLFWWPFTQHKLVPEETITVIDSRCGENFAIHKVWNDQEMIIPQFDACASWWTQGPDSNLQLNMQINLIHPMQAWANEGEGEGEDSSRALWFQIELAKDIGYSAARYGHVMFPENVYEPALQCAELLLDGVGKGWASRTYFSDNGSTAVEIALKMAFRKYMLDHCINADFHKISSLEGCVDLKEGNSNG</sequence>
<dbReference type="EMBL" id="JACMSC010000002">
    <property type="protein sequence ID" value="KAG6532159.1"/>
    <property type="molecule type" value="Genomic_DNA"/>
</dbReference>
<dbReference type="Proteomes" id="UP000734854">
    <property type="component" value="Unassembled WGS sequence"/>
</dbReference>
<protein>
    <recommendedName>
        <fullName evidence="5">Bifunctional dethiobiotin synthetase/7,8-diamino-pelargonic acid aminotransferase, mitochondrial</fullName>
    </recommendedName>
</protein>
<dbReference type="GO" id="GO:0004015">
    <property type="term" value="F:adenosylmethionine-8-amino-7-oxononanoate transaminase activity"/>
    <property type="evidence" value="ECO:0007669"/>
    <property type="project" value="TreeGrafter"/>
</dbReference>
<evidence type="ECO:0000313" key="4">
    <source>
        <dbReference type="Proteomes" id="UP000734854"/>
    </source>
</evidence>
<dbReference type="GO" id="GO:0004141">
    <property type="term" value="F:dethiobiotin synthase activity"/>
    <property type="evidence" value="ECO:0007669"/>
    <property type="project" value="TreeGrafter"/>
</dbReference>
<dbReference type="PANTHER" id="PTHR42684:SF3">
    <property type="entry name" value="ADENOSYLMETHIONINE-8-AMINO-7-OXONONANOATE AMINOTRANSFERASE"/>
    <property type="match status" value="1"/>
</dbReference>
<dbReference type="CDD" id="cd03109">
    <property type="entry name" value="DTBS"/>
    <property type="match status" value="1"/>
</dbReference>
<accession>A0A8J5IDI7</accession>
<dbReference type="SUPFAM" id="SSF53383">
    <property type="entry name" value="PLP-dependent transferases"/>
    <property type="match status" value="1"/>
</dbReference>
<dbReference type="AlphaFoldDB" id="A0A8J5IDI7"/>
<dbReference type="SUPFAM" id="SSF52540">
    <property type="entry name" value="P-loop containing nucleoside triphosphate hydrolases"/>
    <property type="match status" value="2"/>
</dbReference>
<comment type="caution">
    <text evidence="3">The sequence shown here is derived from an EMBL/GenBank/DDBJ whole genome shotgun (WGS) entry which is preliminary data.</text>
</comment>
<evidence type="ECO:0000256" key="1">
    <source>
        <dbReference type="ARBA" id="ARBA00022576"/>
    </source>
</evidence>
<dbReference type="InterPro" id="IPR015421">
    <property type="entry name" value="PyrdxlP-dep_Trfase_major"/>
</dbReference>
<gene>
    <name evidence="3" type="ORF">ZIOFF_005997</name>
</gene>
<evidence type="ECO:0000256" key="2">
    <source>
        <dbReference type="ARBA" id="ARBA00022679"/>
    </source>
</evidence>
<evidence type="ECO:0008006" key="5">
    <source>
        <dbReference type="Google" id="ProtNLM"/>
    </source>
</evidence>
<dbReference type="InterPro" id="IPR015422">
    <property type="entry name" value="PyrdxlP-dep_Trfase_small"/>
</dbReference>
<keyword evidence="2" id="KW-0808">Transferase</keyword>
<proteinExistence type="predicted"/>